<dbReference type="InterPro" id="IPR001296">
    <property type="entry name" value="Glyco_trans_1"/>
</dbReference>
<evidence type="ECO:0000259" key="3">
    <source>
        <dbReference type="Pfam" id="PF13579"/>
    </source>
</evidence>
<dbReference type="PANTHER" id="PTHR45947">
    <property type="entry name" value="SULFOQUINOVOSYL TRANSFERASE SQD2"/>
    <property type="match status" value="1"/>
</dbReference>
<feature type="domain" description="Glycosyltransferase subfamily 4-like N-terminal" evidence="3">
    <location>
        <begin position="19"/>
        <end position="200"/>
    </location>
</feature>
<keyword evidence="1" id="KW-0472">Membrane</keyword>
<name>A0A4R2LGS6_9BACE</name>
<dbReference type="Gene3D" id="3.40.50.2000">
    <property type="entry name" value="Glycogen Phosphorylase B"/>
    <property type="match status" value="2"/>
</dbReference>
<reference evidence="4 5" key="1">
    <citation type="submission" date="2019-03" db="EMBL/GenBank/DDBJ databases">
        <title>Genomic Encyclopedia of Type Strains, Phase IV (KMG-IV): sequencing the most valuable type-strain genomes for metagenomic binning, comparative biology and taxonomic classification.</title>
        <authorList>
            <person name="Goeker M."/>
        </authorList>
    </citation>
    <scope>NUCLEOTIDE SEQUENCE [LARGE SCALE GENOMIC DNA]</scope>
    <source>
        <strain evidence="4 5">DSM 23917</strain>
    </source>
</reference>
<gene>
    <name evidence="4" type="ORF">EV202_12322</name>
</gene>
<dbReference type="Pfam" id="PF00534">
    <property type="entry name" value="Glycos_transf_1"/>
    <property type="match status" value="1"/>
</dbReference>
<dbReference type="PANTHER" id="PTHR45947:SF3">
    <property type="entry name" value="SULFOQUINOVOSYL TRANSFERASE SQD2"/>
    <property type="match status" value="1"/>
</dbReference>
<dbReference type="EMBL" id="SLXB01000023">
    <property type="protein sequence ID" value="TCO88914.1"/>
    <property type="molecule type" value="Genomic_DNA"/>
</dbReference>
<evidence type="ECO:0000313" key="4">
    <source>
        <dbReference type="EMBL" id="TCO88914.1"/>
    </source>
</evidence>
<dbReference type="RefSeq" id="WP_131927137.1">
    <property type="nucleotide sequence ID" value="NZ_SLXB01000023.1"/>
</dbReference>
<feature type="domain" description="Glycosyl transferase family 1" evidence="2">
    <location>
        <begin position="219"/>
        <end position="379"/>
    </location>
</feature>
<dbReference type="SUPFAM" id="SSF53756">
    <property type="entry name" value="UDP-Glycosyltransferase/glycogen phosphorylase"/>
    <property type="match status" value="1"/>
</dbReference>
<organism evidence="4 5">
    <name type="scientific">Prevotella heparinolytica</name>
    <dbReference type="NCBI Taxonomy" id="28113"/>
    <lineage>
        <taxon>Bacteria</taxon>
        <taxon>Pseudomonadati</taxon>
        <taxon>Bacteroidota</taxon>
        <taxon>Bacteroidia</taxon>
        <taxon>Bacteroidales</taxon>
        <taxon>Bacteroidaceae</taxon>
        <taxon>Bacteroides</taxon>
    </lineage>
</organism>
<keyword evidence="1" id="KW-1133">Transmembrane helix</keyword>
<dbReference type="AlphaFoldDB" id="A0A4R2LGS6"/>
<evidence type="ECO:0000256" key="1">
    <source>
        <dbReference type="SAM" id="Phobius"/>
    </source>
</evidence>
<dbReference type="CDD" id="cd03794">
    <property type="entry name" value="GT4_WbuB-like"/>
    <property type="match status" value="1"/>
</dbReference>
<protein>
    <submittedName>
        <fullName evidence="4">Glycosyltransferase involved in cell wall biosynthesis</fullName>
    </submittedName>
</protein>
<dbReference type="Pfam" id="PF13579">
    <property type="entry name" value="Glyco_trans_4_4"/>
    <property type="match status" value="1"/>
</dbReference>
<comment type="caution">
    <text evidence="4">The sequence shown here is derived from an EMBL/GenBank/DDBJ whole genome shotgun (WGS) entry which is preliminary data.</text>
</comment>
<dbReference type="InterPro" id="IPR050194">
    <property type="entry name" value="Glycosyltransferase_grp1"/>
</dbReference>
<keyword evidence="1" id="KW-0812">Transmembrane</keyword>
<dbReference type="InterPro" id="IPR028098">
    <property type="entry name" value="Glyco_trans_4-like_N"/>
</dbReference>
<feature type="transmembrane region" description="Helical" evidence="1">
    <location>
        <begin position="81"/>
        <end position="100"/>
    </location>
</feature>
<dbReference type="GO" id="GO:0016758">
    <property type="term" value="F:hexosyltransferase activity"/>
    <property type="evidence" value="ECO:0007669"/>
    <property type="project" value="TreeGrafter"/>
</dbReference>
<accession>A0A4R2LGS6</accession>
<evidence type="ECO:0000259" key="2">
    <source>
        <dbReference type="Pfam" id="PF00534"/>
    </source>
</evidence>
<proteinExistence type="predicted"/>
<sequence length="402" mass="46106">MQILLVTQYFYPEVFKSNDLAFELAKRGHHVDALVGIPNYPDGKFFDGYGLFSKRYEVVNGVNVYRCFQTPRGKGGWRLPFNYLSYVISGCLWVLFFFAWKKKYDCIIGHEPSPIFQAYPALLLRKLRKIPFYYWIMDLWPDAMKSGGGIKNEKVVNFVDKLVKNIYNQTDKILITSKRFRAPIEEKGDFKDKIIYFPNWSDDILEMSADYEIPQVPEGFKIMIAGNLGKSQNLEAVTEVMLGLKDEPEVKWIFVGGGSRKEWLENFIKRNGMENKAVCLGQYPFEAMPAFYKQADVMLVTLRAGFPHLEAVVPARLQSYMSAGRPVLAMIGCGGADIIDESQCGYAVPAGDSEALIRVIREKVLTNRESFEKMGHNSRDYYMKNYRMDMCIDNLEKIIGAK</sequence>
<keyword evidence="4" id="KW-0808">Transferase</keyword>
<evidence type="ECO:0000313" key="5">
    <source>
        <dbReference type="Proteomes" id="UP000295600"/>
    </source>
</evidence>
<dbReference type="Proteomes" id="UP000295600">
    <property type="component" value="Unassembled WGS sequence"/>
</dbReference>